<keyword evidence="3" id="KW-1185">Reference proteome</keyword>
<keyword evidence="1" id="KW-0472">Membrane</keyword>
<dbReference type="RefSeq" id="WP_214170550.1">
    <property type="nucleotide sequence ID" value="NZ_JAHCVJ010000002.1"/>
</dbReference>
<comment type="caution">
    <text evidence="2">The sequence shown here is derived from an EMBL/GenBank/DDBJ whole genome shotgun (WGS) entry which is preliminary data.</text>
</comment>
<name>A0AAW4L2K4_9BACT</name>
<feature type="transmembrane region" description="Helical" evidence="1">
    <location>
        <begin position="118"/>
        <end position="137"/>
    </location>
</feature>
<feature type="transmembrane region" description="Helical" evidence="1">
    <location>
        <begin position="85"/>
        <end position="106"/>
    </location>
</feature>
<dbReference type="EMBL" id="JAHCVJ010000002">
    <property type="protein sequence ID" value="MBT0663762.1"/>
    <property type="molecule type" value="Genomic_DNA"/>
</dbReference>
<dbReference type="AlphaFoldDB" id="A0AAW4L2K4"/>
<keyword evidence="1" id="KW-1133">Transmembrane helix</keyword>
<accession>A0AAW4L2K4</accession>
<sequence length="180" mass="20146">MNAIRSTQSKETTGAAADGVNFVHDPALRKQGIMKSIESVQLHTRKGLWGLLSFLFASTVAWILADYQLFAPLEPGMLQLLEPKTFLAMIDMIFAVSTISDIILIGGRLNDGSKPDRIWIHVGFRAVFYLFYLLGGLLPLRFFVVFTAGILVIGFEQAVLYLYEARTIREEQQMLSAMGR</sequence>
<evidence type="ECO:0000313" key="3">
    <source>
        <dbReference type="Proteomes" id="UP000811899"/>
    </source>
</evidence>
<keyword evidence="1" id="KW-0812">Transmembrane</keyword>
<feature type="transmembrane region" description="Helical" evidence="1">
    <location>
        <begin position="143"/>
        <end position="163"/>
    </location>
</feature>
<evidence type="ECO:0000313" key="2">
    <source>
        <dbReference type="EMBL" id="MBT0663762.1"/>
    </source>
</evidence>
<evidence type="ECO:0000256" key="1">
    <source>
        <dbReference type="SAM" id="Phobius"/>
    </source>
</evidence>
<proteinExistence type="predicted"/>
<dbReference type="Proteomes" id="UP000811899">
    <property type="component" value="Unassembled WGS sequence"/>
</dbReference>
<organism evidence="2 3">
    <name type="scientific">Geoanaerobacter pelophilus</name>
    <dbReference type="NCBI Taxonomy" id="60036"/>
    <lineage>
        <taxon>Bacteria</taxon>
        <taxon>Pseudomonadati</taxon>
        <taxon>Thermodesulfobacteriota</taxon>
        <taxon>Desulfuromonadia</taxon>
        <taxon>Geobacterales</taxon>
        <taxon>Geobacteraceae</taxon>
        <taxon>Geoanaerobacter</taxon>
    </lineage>
</organism>
<protein>
    <submittedName>
        <fullName evidence="2">Uncharacterized protein</fullName>
    </submittedName>
</protein>
<reference evidence="2 3" key="1">
    <citation type="submission" date="2021-05" db="EMBL/GenBank/DDBJ databases">
        <title>The draft genome of Geobacter pelophilus DSM 12255.</title>
        <authorList>
            <person name="Xu Z."/>
            <person name="Masuda Y."/>
            <person name="Itoh H."/>
            <person name="Senoo K."/>
        </authorList>
    </citation>
    <scope>NUCLEOTIDE SEQUENCE [LARGE SCALE GENOMIC DNA]</scope>
    <source>
        <strain evidence="2 3">DSM 12255</strain>
    </source>
</reference>
<feature type="transmembrane region" description="Helical" evidence="1">
    <location>
        <begin position="47"/>
        <end position="65"/>
    </location>
</feature>
<gene>
    <name evidence="2" type="ORF">KI809_05550</name>
</gene>